<dbReference type="InterPro" id="IPR005122">
    <property type="entry name" value="Uracil-DNA_glycosylase-like"/>
</dbReference>
<evidence type="ECO:0000256" key="4">
    <source>
        <dbReference type="HAMAP-Rule" id="MF_03166"/>
    </source>
</evidence>
<feature type="region of interest" description="Disordered" evidence="5">
    <location>
        <begin position="244"/>
        <end position="269"/>
    </location>
</feature>
<gene>
    <name evidence="7" type="ORF">CYY_006210</name>
</gene>
<feature type="compositionally biased region" description="Low complexity" evidence="5">
    <location>
        <begin position="125"/>
        <end position="153"/>
    </location>
</feature>
<comment type="catalytic activity">
    <reaction evidence="4">
        <text>Hydrolyzes single-stranded DNA or mismatched double-stranded DNA and polynucleotides, releasing free uracil.</text>
        <dbReference type="EC" id="3.2.2.27"/>
    </reaction>
</comment>
<feature type="compositionally biased region" description="Low complexity" evidence="5">
    <location>
        <begin position="93"/>
        <end position="102"/>
    </location>
</feature>
<feature type="region of interest" description="Disordered" evidence="5">
    <location>
        <begin position="79"/>
        <end position="102"/>
    </location>
</feature>
<dbReference type="GO" id="GO:0097510">
    <property type="term" value="P:base-excision repair, AP site formation via deaminated base removal"/>
    <property type="evidence" value="ECO:0007669"/>
    <property type="project" value="TreeGrafter"/>
</dbReference>
<comment type="similarity">
    <text evidence="4">Belongs to the uracil-DNA glycosylase (UDG) superfamily. UNG family.</text>
</comment>
<feature type="domain" description="Uracil-DNA glycosylase-like" evidence="6">
    <location>
        <begin position="350"/>
        <end position="592"/>
    </location>
</feature>
<sequence length="609" mass="69750">MVHDSFTYLPYYNINNINQQQQLHVQQQHQLQLQQQLQVQQQQQYQLQLQQQNYNKMQQQQQQQALNHNSMMYDLEMDKQDHQHQQEQEQKMQYHQHQQPSLQQHNNIFSTNTTKFDYFSNQNNSFNNSFNNNNNNNSSSSSSSSNSNSDSSFALGYDNKKKRKDLDNNNNNNNLFKTSPFSSSVISPFSSLNHVNNNNNNNNNNLLLFPIEYVSPPISSSTTSPLNLSPISNIYNQQQPSQFSFQHNHHQYQQQQQQQQQNQEPYQQNKRFQLSTTEYKPVVSLDQYFTNTQSFSAEIKSSLLEPGWRKVLEPEFSKDYFVKLCKFLEDEKESGGVISPKTESIFRCFNLTPFDKVKVVILGQDPPSGNQANGLAFSVDLSGTNKPIPSSLSNILTELQNDLGVCKNIKQSGVGAGNLEKWAHQGVLLLNSSLTMKKGSPDSHSSKGWEQFTDAAISLLCSQKKGIIFFLWGKLAQQKIPLIQQFNYDKDSNNSNSNNNNSNNNNSDIDKNENEKDKENIIKEKENEKKEDKLCNNSEILNNNNSNNENENNSETLISDKHIILTASHPSPFSAPKGFFGCKHFSIANNILVQSGRTPIDWDLDSLDQ</sequence>
<keyword evidence="4" id="KW-0539">Nucleus</keyword>
<feature type="active site" description="Proton acceptor" evidence="4">
    <location>
        <position position="365"/>
    </location>
</feature>
<organism evidence="7 8">
    <name type="scientific">Polysphondylium violaceum</name>
    <dbReference type="NCBI Taxonomy" id="133409"/>
    <lineage>
        <taxon>Eukaryota</taxon>
        <taxon>Amoebozoa</taxon>
        <taxon>Evosea</taxon>
        <taxon>Eumycetozoa</taxon>
        <taxon>Dictyostelia</taxon>
        <taxon>Dictyosteliales</taxon>
        <taxon>Dictyosteliaceae</taxon>
        <taxon>Polysphondylium</taxon>
    </lineage>
</organism>
<comment type="caution">
    <text evidence="7">The sequence shown here is derived from an EMBL/GenBank/DDBJ whole genome shotgun (WGS) entry which is preliminary data.</text>
</comment>
<keyword evidence="1 4" id="KW-0227">DNA damage</keyword>
<evidence type="ECO:0000256" key="5">
    <source>
        <dbReference type="SAM" id="MobiDB-lite"/>
    </source>
</evidence>
<dbReference type="PANTHER" id="PTHR11264">
    <property type="entry name" value="URACIL-DNA GLYCOSYLASE"/>
    <property type="match status" value="1"/>
</dbReference>
<dbReference type="HAMAP" id="MF_00148">
    <property type="entry name" value="UDG"/>
    <property type="match status" value="1"/>
</dbReference>
<feature type="compositionally biased region" description="Basic and acidic residues" evidence="5">
    <location>
        <begin position="79"/>
        <end position="92"/>
    </location>
</feature>
<comment type="function">
    <text evidence="4">Excises uracil residues from the DNA which can arise as a result of misincorporation of dUMP residues by DNA polymerase or due to deamination of cytosine.</text>
</comment>
<evidence type="ECO:0000256" key="2">
    <source>
        <dbReference type="ARBA" id="ARBA00022801"/>
    </source>
</evidence>
<dbReference type="Gene3D" id="3.40.470.10">
    <property type="entry name" value="Uracil-DNA glycosylase-like domain"/>
    <property type="match status" value="2"/>
</dbReference>
<evidence type="ECO:0000313" key="8">
    <source>
        <dbReference type="Proteomes" id="UP000695562"/>
    </source>
</evidence>
<dbReference type="Pfam" id="PF03167">
    <property type="entry name" value="UDG"/>
    <property type="match status" value="1"/>
</dbReference>
<keyword evidence="2 4" id="KW-0378">Hydrolase</keyword>
<dbReference type="SUPFAM" id="SSF52141">
    <property type="entry name" value="Uracil-DNA glycosylase-like"/>
    <property type="match status" value="2"/>
</dbReference>
<dbReference type="NCBIfam" id="NF003592">
    <property type="entry name" value="PRK05254.1-5"/>
    <property type="match status" value="1"/>
</dbReference>
<comment type="subcellular location">
    <subcellularLocation>
        <location evidence="4">Mitochondrion</location>
    </subcellularLocation>
    <subcellularLocation>
        <location evidence="4">Nucleus</location>
    </subcellularLocation>
</comment>
<dbReference type="GO" id="GO:0005634">
    <property type="term" value="C:nucleus"/>
    <property type="evidence" value="ECO:0007669"/>
    <property type="project" value="UniProtKB-SubCell"/>
</dbReference>
<dbReference type="GO" id="GO:0005739">
    <property type="term" value="C:mitochondrion"/>
    <property type="evidence" value="ECO:0007669"/>
    <property type="project" value="UniProtKB-SubCell"/>
</dbReference>
<dbReference type="Proteomes" id="UP000695562">
    <property type="component" value="Unassembled WGS sequence"/>
</dbReference>
<keyword evidence="3 4" id="KW-0234">DNA repair</keyword>
<dbReference type="OrthoDB" id="10031947at2759"/>
<dbReference type="PANTHER" id="PTHR11264:SF6">
    <property type="entry name" value="URACIL-DNA GLYCOSYLASE"/>
    <property type="match status" value="1"/>
</dbReference>
<dbReference type="SMART" id="SM00986">
    <property type="entry name" value="UDG"/>
    <property type="match status" value="1"/>
</dbReference>
<feature type="compositionally biased region" description="Low complexity" evidence="5">
    <location>
        <begin position="493"/>
        <end position="507"/>
    </location>
</feature>
<accession>A0A8J4UZ48</accession>
<feature type="compositionally biased region" description="Low complexity" evidence="5">
    <location>
        <begin position="244"/>
        <end position="268"/>
    </location>
</feature>
<evidence type="ECO:0000256" key="3">
    <source>
        <dbReference type="ARBA" id="ARBA00023204"/>
    </source>
</evidence>
<keyword evidence="8" id="KW-1185">Reference proteome</keyword>
<protein>
    <recommendedName>
        <fullName evidence="4">Uracil-DNA glycosylase</fullName>
        <shortName evidence="4">UDG</shortName>
        <ecNumber evidence="4">3.2.2.27</ecNumber>
    </recommendedName>
</protein>
<dbReference type="CDD" id="cd10027">
    <property type="entry name" value="UDG-F1-like"/>
    <property type="match status" value="1"/>
</dbReference>
<dbReference type="AlphaFoldDB" id="A0A8J4UZ48"/>
<name>A0A8J4UZ48_9MYCE</name>
<evidence type="ECO:0000256" key="1">
    <source>
        <dbReference type="ARBA" id="ARBA00022763"/>
    </source>
</evidence>
<evidence type="ECO:0000259" key="6">
    <source>
        <dbReference type="SMART" id="SM00986"/>
    </source>
</evidence>
<dbReference type="EMBL" id="AJWJ01000276">
    <property type="protein sequence ID" value="KAF2072478.1"/>
    <property type="molecule type" value="Genomic_DNA"/>
</dbReference>
<dbReference type="SMART" id="SM00987">
    <property type="entry name" value="UreE_C"/>
    <property type="match status" value="1"/>
</dbReference>
<feature type="region of interest" description="Disordered" evidence="5">
    <location>
        <begin position="125"/>
        <end position="156"/>
    </location>
</feature>
<feature type="compositionally biased region" description="Low complexity" evidence="5">
    <location>
        <begin position="536"/>
        <end position="553"/>
    </location>
</feature>
<feature type="compositionally biased region" description="Basic and acidic residues" evidence="5">
    <location>
        <begin position="508"/>
        <end position="534"/>
    </location>
</feature>
<keyword evidence="4" id="KW-0496">Mitochondrion</keyword>
<dbReference type="GO" id="GO:0004844">
    <property type="term" value="F:uracil DNA N-glycosylase activity"/>
    <property type="evidence" value="ECO:0007669"/>
    <property type="project" value="UniProtKB-UniRule"/>
</dbReference>
<dbReference type="NCBIfam" id="NF003588">
    <property type="entry name" value="PRK05254.1-1"/>
    <property type="match status" value="1"/>
</dbReference>
<evidence type="ECO:0000313" key="7">
    <source>
        <dbReference type="EMBL" id="KAF2072478.1"/>
    </source>
</evidence>
<reference evidence="7" key="1">
    <citation type="submission" date="2020-01" db="EMBL/GenBank/DDBJ databases">
        <title>Development of genomics and gene disruption for Polysphondylium violaceum indicates a role for the polyketide synthase stlB in stalk morphogenesis.</title>
        <authorList>
            <person name="Narita B."/>
            <person name="Kawabe Y."/>
            <person name="Kin K."/>
            <person name="Saito T."/>
            <person name="Gibbs R."/>
            <person name="Kuspa A."/>
            <person name="Muzny D."/>
            <person name="Queller D."/>
            <person name="Richards S."/>
            <person name="Strassman J."/>
            <person name="Sucgang R."/>
            <person name="Worley K."/>
            <person name="Schaap P."/>
        </authorList>
    </citation>
    <scope>NUCLEOTIDE SEQUENCE</scope>
    <source>
        <strain evidence="7">QSvi11</strain>
    </source>
</reference>
<dbReference type="InterPro" id="IPR002043">
    <property type="entry name" value="UDG_fam1"/>
</dbReference>
<feature type="region of interest" description="Disordered" evidence="5">
    <location>
        <begin position="491"/>
        <end position="553"/>
    </location>
</feature>
<dbReference type="InterPro" id="IPR036895">
    <property type="entry name" value="Uracil-DNA_glycosylase-like_sf"/>
</dbReference>
<proteinExistence type="inferred from homology"/>
<dbReference type="EC" id="3.2.2.27" evidence="4"/>